<dbReference type="SUPFAM" id="SSF161098">
    <property type="entry name" value="MetI-like"/>
    <property type="match status" value="1"/>
</dbReference>
<dbReference type="InterPro" id="IPR000515">
    <property type="entry name" value="MetI-like"/>
</dbReference>
<evidence type="ECO:0000256" key="8">
    <source>
        <dbReference type="RuleBase" id="RU363032"/>
    </source>
</evidence>
<dbReference type="RefSeq" id="WP_209490996.1">
    <property type="nucleotide sequence ID" value="NZ_JAGGLC010000002.1"/>
</dbReference>
<evidence type="ECO:0000259" key="9">
    <source>
        <dbReference type="PROSITE" id="PS50928"/>
    </source>
</evidence>
<gene>
    <name evidence="10" type="ORF">J2753_001206</name>
</gene>
<keyword evidence="6 8" id="KW-1133">Transmembrane helix</keyword>
<comment type="similarity">
    <text evidence="2">Belongs to the binding-protein-dependent transport system permease family. CysTW subfamily.</text>
</comment>
<dbReference type="PROSITE" id="PS50928">
    <property type="entry name" value="ABC_TM1"/>
    <property type="match status" value="1"/>
</dbReference>
<feature type="transmembrane region" description="Helical" evidence="8">
    <location>
        <begin position="126"/>
        <end position="144"/>
    </location>
</feature>
<dbReference type="InterPro" id="IPR035906">
    <property type="entry name" value="MetI-like_sf"/>
</dbReference>
<organism evidence="10 11">
    <name type="scientific">Halolamina salifodinae</name>
    <dbReference type="NCBI Taxonomy" id="1202767"/>
    <lineage>
        <taxon>Archaea</taxon>
        <taxon>Methanobacteriati</taxon>
        <taxon>Methanobacteriota</taxon>
        <taxon>Stenosarchaea group</taxon>
        <taxon>Halobacteria</taxon>
        <taxon>Halobacteriales</taxon>
        <taxon>Haloferacaceae</taxon>
    </lineage>
</organism>
<keyword evidence="5 8" id="KW-0812">Transmembrane</keyword>
<comment type="caution">
    <text evidence="10">The sequence shown here is derived from an EMBL/GenBank/DDBJ whole genome shotgun (WGS) entry which is preliminary data.</text>
</comment>
<evidence type="ECO:0000313" key="10">
    <source>
        <dbReference type="EMBL" id="MBP1986712.1"/>
    </source>
</evidence>
<evidence type="ECO:0000256" key="2">
    <source>
        <dbReference type="ARBA" id="ARBA00007069"/>
    </source>
</evidence>
<reference evidence="10" key="1">
    <citation type="submission" date="2021-03" db="EMBL/GenBank/DDBJ databases">
        <title>Genomic Encyclopedia of Type Strains, Phase IV (KMG-IV): sequencing the most valuable type-strain genomes for metagenomic binning, comparative biology and taxonomic classification.</title>
        <authorList>
            <person name="Goeker M."/>
        </authorList>
    </citation>
    <scope>NUCLEOTIDE SEQUENCE</scope>
    <source>
        <strain evidence="10">DSM 26232</strain>
    </source>
</reference>
<sequence length="313" mass="34117">MGDSSSATFRDRLLSREEVIAWFDSRRRSLGITAGPALVWLVLLLAAPLTFMVSVSFVNVNESYQIVWQPTLANYEALFAGGGPLFQRAFVQSLVLSYAIAAVTTILCLVLAFPLAYLLARKGGRTFKVVIFLVLLPFFTMYLVRAYSWYLMFGPSGVINATLLKFGIVNEPLAMFSYGVTAIIVGLTHAYFPYMLLSLYASLDGLDYSLVEASRDLGASRTETLRDVILPLTLPGIISGSLFVFVPSLGAFVTPRFLGQGKVLMIGQLIKDRIGSLYAVGYGSAASMFIVVSIVIAFAVAFRYVSIEDLGGI</sequence>
<dbReference type="PANTHER" id="PTHR42929:SF1">
    <property type="entry name" value="INNER MEMBRANE ABC TRANSPORTER PERMEASE PROTEIN YDCU-RELATED"/>
    <property type="match status" value="1"/>
</dbReference>
<evidence type="ECO:0000256" key="6">
    <source>
        <dbReference type="ARBA" id="ARBA00022989"/>
    </source>
</evidence>
<protein>
    <submittedName>
        <fullName evidence="10">Spermidine/putrescine transport system permease protein</fullName>
    </submittedName>
</protein>
<keyword evidence="3 8" id="KW-0813">Transport</keyword>
<evidence type="ECO:0000256" key="1">
    <source>
        <dbReference type="ARBA" id="ARBA00004651"/>
    </source>
</evidence>
<dbReference type="AlphaFoldDB" id="A0A8T4GX50"/>
<comment type="subcellular location">
    <subcellularLocation>
        <location evidence="1 8">Cell membrane</location>
        <topology evidence="1 8">Multi-pass membrane protein</topology>
    </subcellularLocation>
</comment>
<dbReference type="Pfam" id="PF00528">
    <property type="entry name" value="BPD_transp_1"/>
    <property type="match status" value="1"/>
</dbReference>
<keyword evidence="7 8" id="KW-0472">Membrane</keyword>
<feature type="transmembrane region" description="Helical" evidence="8">
    <location>
        <begin position="37"/>
        <end position="58"/>
    </location>
</feature>
<dbReference type="Gene3D" id="1.10.3720.10">
    <property type="entry name" value="MetI-like"/>
    <property type="match status" value="1"/>
</dbReference>
<feature type="transmembrane region" description="Helical" evidence="8">
    <location>
        <begin position="150"/>
        <end position="168"/>
    </location>
</feature>
<keyword evidence="11" id="KW-1185">Reference proteome</keyword>
<feature type="transmembrane region" description="Helical" evidence="8">
    <location>
        <begin position="95"/>
        <end position="119"/>
    </location>
</feature>
<feature type="transmembrane region" description="Helical" evidence="8">
    <location>
        <begin position="237"/>
        <end position="258"/>
    </location>
</feature>
<dbReference type="Proteomes" id="UP000823736">
    <property type="component" value="Unassembled WGS sequence"/>
</dbReference>
<proteinExistence type="inferred from homology"/>
<feature type="transmembrane region" description="Helical" evidence="8">
    <location>
        <begin position="279"/>
        <end position="305"/>
    </location>
</feature>
<evidence type="ECO:0000256" key="7">
    <source>
        <dbReference type="ARBA" id="ARBA00023136"/>
    </source>
</evidence>
<evidence type="ECO:0000313" key="11">
    <source>
        <dbReference type="Proteomes" id="UP000823736"/>
    </source>
</evidence>
<feature type="transmembrane region" description="Helical" evidence="8">
    <location>
        <begin position="175"/>
        <end position="194"/>
    </location>
</feature>
<dbReference type="EMBL" id="JAGGLC010000002">
    <property type="protein sequence ID" value="MBP1986712.1"/>
    <property type="molecule type" value="Genomic_DNA"/>
</dbReference>
<evidence type="ECO:0000256" key="5">
    <source>
        <dbReference type="ARBA" id="ARBA00022692"/>
    </source>
</evidence>
<dbReference type="GO" id="GO:0055085">
    <property type="term" value="P:transmembrane transport"/>
    <property type="evidence" value="ECO:0007669"/>
    <property type="project" value="InterPro"/>
</dbReference>
<dbReference type="CDD" id="cd06261">
    <property type="entry name" value="TM_PBP2"/>
    <property type="match status" value="1"/>
</dbReference>
<accession>A0A8T4GX50</accession>
<dbReference type="OrthoDB" id="31404at2157"/>
<name>A0A8T4GX50_9EURY</name>
<keyword evidence="4" id="KW-1003">Cell membrane</keyword>
<evidence type="ECO:0000256" key="4">
    <source>
        <dbReference type="ARBA" id="ARBA00022475"/>
    </source>
</evidence>
<evidence type="ECO:0000256" key="3">
    <source>
        <dbReference type="ARBA" id="ARBA00022448"/>
    </source>
</evidence>
<feature type="domain" description="ABC transmembrane type-1" evidence="9">
    <location>
        <begin position="94"/>
        <end position="301"/>
    </location>
</feature>
<dbReference type="GO" id="GO:0005886">
    <property type="term" value="C:plasma membrane"/>
    <property type="evidence" value="ECO:0007669"/>
    <property type="project" value="UniProtKB-SubCell"/>
</dbReference>
<dbReference type="PANTHER" id="PTHR42929">
    <property type="entry name" value="INNER MEMBRANE ABC TRANSPORTER PERMEASE PROTEIN YDCU-RELATED-RELATED"/>
    <property type="match status" value="1"/>
</dbReference>